<dbReference type="InterPro" id="IPR007587">
    <property type="entry name" value="SAPS"/>
</dbReference>
<evidence type="ECO:0000256" key="3">
    <source>
        <dbReference type="SAM" id="MobiDB-lite"/>
    </source>
</evidence>
<feature type="region of interest" description="Disordered" evidence="3">
    <location>
        <begin position="319"/>
        <end position="341"/>
    </location>
</feature>
<dbReference type="AlphaFoldDB" id="A0AA36MMM2"/>
<sequence>MQEGGSFWATFGGAAGAPEASALEKLLKTPGCSVEALLDEEEVIQEFKTGNPSLVARLSEPDALKVLMDFITREPSPEASSARCFRYPFVAVELMTCAPGKFLDALNEEAMDHLWSFLSTTTPSKVNPVLAGYFSRTATALLGKQRKEILDYIRRKDQLEEFLRRIHLRSIAELFARLLSAENQSQVVFQTNDLMMRLMNRWQEQDADSDAQENITLVIAELLSQKDSLCWIEDLTQQLTSPNTVRFLIDHIFTRPSGVPPAMSLLTTVILHTAAGLKDGMTEACASTPTLSPLSPHATMMNEEDVVSLDEPAVAEAAASRGALSPPSTPQTTLRSATSEEWMERRRATLMREVAGHFPRLRDLLDNSLEEAPQEMTMPQGSIPAAGGTTLEVISLISTVARSGLDVILEAVLSNQLLPRCVEVFFRHPWSNLLHNSVKQLLLEVLSGGDSLRQQLVRQLLKEARLAERIVSEYAADAQWKKQRHERVGYMGHLFLLSCELQDYGSRCPEVGEILASTPGWPDVLARIDATQKVHREQLGGGVPASDRGLASSNVVSQREKEEATEQSAACPSWSQRVSGGYLSQEPTDLQVACQDSSAPPPGVMNGLDVHAEGPEGPMPNGQGEHDGQPAPRELAVDTEPEEAFDSFDPGSPTAPRGAETQGTSQSNG</sequence>
<keyword evidence="2" id="KW-0131">Cell cycle</keyword>
<comment type="similarity">
    <text evidence="1">Belongs to the SAPS family.</text>
</comment>
<name>A0AA36MMM2_9DINO</name>
<feature type="compositionally biased region" description="Polar residues" evidence="3">
    <location>
        <begin position="330"/>
        <end position="339"/>
    </location>
</feature>
<comment type="caution">
    <text evidence="4">The sequence shown here is derived from an EMBL/GenBank/DDBJ whole genome shotgun (WGS) entry which is preliminary data.</text>
</comment>
<evidence type="ECO:0000256" key="1">
    <source>
        <dbReference type="ARBA" id="ARBA00006180"/>
    </source>
</evidence>
<feature type="non-terminal residue" evidence="4">
    <location>
        <position position="669"/>
    </location>
</feature>
<evidence type="ECO:0000313" key="4">
    <source>
        <dbReference type="EMBL" id="CAJ1373680.1"/>
    </source>
</evidence>
<evidence type="ECO:0000256" key="2">
    <source>
        <dbReference type="ARBA" id="ARBA00023306"/>
    </source>
</evidence>
<dbReference type="EMBL" id="CAUJNA010000208">
    <property type="protein sequence ID" value="CAJ1373680.1"/>
    <property type="molecule type" value="Genomic_DNA"/>
</dbReference>
<accession>A0AA36MMM2</accession>
<dbReference type="Proteomes" id="UP001178507">
    <property type="component" value="Unassembled WGS sequence"/>
</dbReference>
<proteinExistence type="inferred from homology"/>
<dbReference type="GO" id="GO:0019888">
    <property type="term" value="F:protein phosphatase regulator activity"/>
    <property type="evidence" value="ECO:0007669"/>
    <property type="project" value="TreeGrafter"/>
</dbReference>
<evidence type="ECO:0000313" key="5">
    <source>
        <dbReference type="Proteomes" id="UP001178507"/>
    </source>
</evidence>
<feature type="compositionally biased region" description="Polar residues" evidence="3">
    <location>
        <begin position="566"/>
        <end position="576"/>
    </location>
</feature>
<gene>
    <name evidence="4" type="ORF">EVOR1521_LOCUS3432</name>
</gene>
<dbReference type="PANTHER" id="PTHR12634">
    <property type="entry name" value="SIT4 YEAST -ASSOCIATING PROTEIN-RELATED"/>
    <property type="match status" value="1"/>
</dbReference>
<dbReference type="PANTHER" id="PTHR12634:SF8">
    <property type="entry name" value="FIERY MOUNTAIN, ISOFORM D"/>
    <property type="match status" value="1"/>
</dbReference>
<protein>
    <submittedName>
        <fullName evidence="4">Uncharacterized protein</fullName>
    </submittedName>
</protein>
<dbReference type="GO" id="GO:0019903">
    <property type="term" value="F:protein phosphatase binding"/>
    <property type="evidence" value="ECO:0007669"/>
    <property type="project" value="InterPro"/>
</dbReference>
<keyword evidence="5" id="KW-1185">Reference proteome</keyword>
<feature type="region of interest" description="Disordered" evidence="3">
    <location>
        <begin position="539"/>
        <end position="576"/>
    </location>
</feature>
<organism evidence="4 5">
    <name type="scientific">Effrenium voratum</name>
    <dbReference type="NCBI Taxonomy" id="2562239"/>
    <lineage>
        <taxon>Eukaryota</taxon>
        <taxon>Sar</taxon>
        <taxon>Alveolata</taxon>
        <taxon>Dinophyceae</taxon>
        <taxon>Suessiales</taxon>
        <taxon>Symbiodiniaceae</taxon>
        <taxon>Effrenium</taxon>
    </lineage>
</organism>
<reference evidence="4" key="1">
    <citation type="submission" date="2023-08" db="EMBL/GenBank/DDBJ databases">
        <authorList>
            <person name="Chen Y."/>
            <person name="Shah S."/>
            <person name="Dougan E. K."/>
            <person name="Thang M."/>
            <person name="Chan C."/>
        </authorList>
    </citation>
    <scope>NUCLEOTIDE SEQUENCE</scope>
</reference>
<feature type="region of interest" description="Disordered" evidence="3">
    <location>
        <begin position="593"/>
        <end position="669"/>
    </location>
</feature>
<feature type="compositionally biased region" description="Acidic residues" evidence="3">
    <location>
        <begin position="637"/>
        <end position="646"/>
    </location>
</feature>
<dbReference type="Pfam" id="PF04499">
    <property type="entry name" value="SAPS"/>
    <property type="match status" value="2"/>
</dbReference>